<evidence type="ECO:0000313" key="3">
    <source>
        <dbReference type="EMBL" id="WXA14020.1"/>
    </source>
</evidence>
<dbReference type="CDD" id="cd03801">
    <property type="entry name" value="GT4_PimA-like"/>
    <property type="match status" value="1"/>
</dbReference>
<keyword evidence="4" id="KW-1185">Reference proteome</keyword>
<dbReference type="RefSeq" id="WP_338733352.1">
    <property type="nucleotide sequence ID" value="NZ_CP136924.1"/>
</dbReference>
<protein>
    <submittedName>
        <fullName evidence="2">Glycosyltransferase</fullName>
    </submittedName>
</protein>
<evidence type="ECO:0000259" key="1">
    <source>
        <dbReference type="Pfam" id="PF00534"/>
    </source>
</evidence>
<dbReference type="EMBL" id="CP136924">
    <property type="protein sequence ID" value="WXA03557.1"/>
    <property type="molecule type" value="Genomic_DNA"/>
</dbReference>
<gene>
    <name evidence="3" type="ORF">R3L15_03900</name>
    <name evidence="2" type="ORF">R3L16_03495</name>
</gene>
<evidence type="ECO:0000313" key="2">
    <source>
        <dbReference type="EMBL" id="WXA03557.1"/>
    </source>
</evidence>
<name>A0AAU6P113_9FLAO</name>
<organism evidence="2 4">
    <name type="scientific">Mangrovimonas cancribranchiae</name>
    <dbReference type="NCBI Taxonomy" id="3080055"/>
    <lineage>
        <taxon>Bacteria</taxon>
        <taxon>Pseudomonadati</taxon>
        <taxon>Bacteroidota</taxon>
        <taxon>Flavobacteriia</taxon>
        <taxon>Flavobacteriales</taxon>
        <taxon>Flavobacteriaceae</taxon>
        <taxon>Mangrovimonas</taxon>
    </lineage>
</organism>
<proteinExistence type="predicted"/>
<sequence>MTLAIISHTEHYTNTQGQIVGWGPTITEINHLTTVFDEIYHVAMLHHGEAPPSALPYTSPDIKFVALPPLGGQSLSAKMQLLTQAPKVLRTVSSVLKQVDYFQFRAPTGIGVYSIPHLTFFVKNKGWFKYAGNWNQKHPPLGYRFQRWWLKQQQRPVTINGQWPNQPEHCITFENPCLTDDELLLGEDMSKTKVFTEHLNLCYVGRLETPKGVGRIIEALLQLPETIKNRIGTVHFVGDGPERNTFETLALKSDLNIIFHGFLPRNQVFDIYKTSHLFLMPTTASEGFPKVIAEAMNFGCIPVVSQVSSIGQYIIHKETGICMSAATVEALLTCFQTIFKLDVSLFETILANQRSVVNRFGFTYYNNRIQNHILKQLES</sequence>
<dbReference type="EMBL" id="CP136925">
    <property type="protein sequence ID" value="WXA14020.1"/>
    <property type="molecule type" value="Genomic_DNA"/>
</dbReference>
<dbReference type="AlphaFoldDB" id="A0AAU6P113"/>
<evidence type="ECO:0000313" key="4">
    <source>
        <dbReference type="Proteomes" id="UP001368318"/>
    </source>
</evidence>
<dbReference type="KEGG" id="mcaa:R3L15_03900"/>
<dbReference type="InterPro" id="IPR001296">
    <property type="entry name" value="Glyco_trans_1"/>
</dbReference>
<accession>A0AAU6P113</accession>
<dbReference type="InterPro" id="IPR050194">
    <property type="entry name" value="Glycosyltransferase_grp1"/>
</dbReference>
<reference evidence="2 4" key="1">
    <citation type="submission" date="2023-10" db="EMBL/GenBank/DDBJ databases">
        <title>Culture-based analysis of two novel bacteria associated with mangrove crab gills.</title>
        <authorList>
            <person name="Yang X."/>
            <person name="Garuglieri E."/>
            <person name="Van Goethem M.W."/>
            <person name="Fusi M."/>
            <person name="Marasco R."/>
            <person name="Daffonchio D.G."/>
        </authorList>
    </citation>
    <scope>NUCLEOTIDE SEQUENCE [LARGE SCALE GENOMIC DNA]</scope>
    <source>
        <strain evidence="3">UG2-1</strain>
        <strain evidence="2">UG2-2</strain>
        <strain evidence="4">UG2_2</strain>
    </source>
</reference>
<dbReference type="Gene3D" id="3.40.50.2000">
    <property type="entry name" value="Glycogen Phosphorylase B"/>
    <property type="match status" value="1"/>
</dbReference>
<dbReference type="Proteomes" id="UP001368318">
    <property type="component" value="Chromosome"/>
</dbReference>
<dbReference type="PANTHER" id="PTHR45947:SF3">
    <property type="entry name" value="SULFOQUINOVOSYL TRANSFERASE SQD2"/>
    <property type="match status" value="1"/>
</dbReference>
<dbReference type="SUPFAM" id="SSF53756">
    <property type="entry name" value="UDP-Glycosyltransferase/glycogen phosphorylase"/>
    <property type="match status" value="1"/>
</dbReference>
<feature type="domain" description="Glycosyl transferase family 1" evidence="1">
    <location>
        <begin position="190"/>
        <end position="331"/>
    </location>
</feature>
<dbReference type="GO" id="GO:0016757">
    <property type="term" value="F:glycosyltransferase activity"/>
    <property type="evidence" value="ECO:0007669"/>
    <property type="project" value="InterPro"/>
</dbReference>
<dbReference type="PANTHER" id="PTHR45947">
    <property type="entry name" value="SULFOQUINOVOSYL TRANSFERASE SQD2"/>
    <property type="match status" value="1"/>
</dbReference>
<dbReference type="Pfam" id="PF00534">
    <property type="entry name" value="Glycos_transf_1"/>
    <property type="match status" value="1"/>
</dbReference>